<evidence type="ECO:0000313" key="2">
    <source>
        <dbReference type="Proteomes" id="UP000304953"/>
    </source>
</evidence>
<reference evidence="1" key="1">
    <citation type="submission" date="2019-04" db="EMBL/GenBank/DDBJ databases">
        <title>Microbes associate with the intestines of laboratory mice.</title>
        <authorList>
            <person name="Navarre W."/>
            <person name="Wong E."/>
            <person name="Huang K."/>
            <person name="Tropini C."/>
            <person name="Ng K."/>
            <person name="Yu B."/>
        </authorList>
    </citation>
    <scope>NUCLEOTIDE SEQUENCE</scope>
    <source>
        <strain evidence="1">NM01_1-7b</strain>
    </source>
</reference>
<dbReference type="Proteomes" id="UP000304953">
    <property type="component" value="Unassembled WGS sequence"/>
</dbReference>
<dbReference type="EMBL" id="SRYA01000095">
    <property type="protein sequence ID" value="TGY88727.1"/>
    <property type="molecule type" value="Genomic_DNA"/>
</dbReference>
<name>A0AC61RPC0_9FIRM</name>
<comment type="caution">
    <text evidence="1">The sequence shown here is derived from an EMBL/GenBank/DDBJ whole genome shotgun (WGS) entry which is preliminary data.</text>
</comment>
<sequence length="336" mass="38124">MKGVLLMQNAEKKWYIDSSGPKFFSLDVTGACNFKCLHCYNDSGKKLEDELTDEEIIDVARQIAEFQPESVCLCGGETMLRSNLLDIIRILSEKVPAVNMVSNGSLFNEEKLIAIKEAGLSTLQISLDGLNSMQHDTFRGVVGAFDKAVESIKIAKKVGLGLYISFVPNKLNHETLIEYLDFCYGLGVDSVRIMPLIPMGRGSRIDSLLLSTEEYCTLQLKILNYKEKLKGTSQMLEWGDPLDHYMRLPNNTINGYKSLTYEVKANGNITVSTYLPLVVGNVRKHSLREYWENGYADIWENPQVLDYIGRIKNIYDINNMEPKPYTGEYYYVNIME</sequence>
<keyword evidence="2" id="KW-1185">Reference proteome</keyword>
<accession>A0AC61RPC0</accession>
<proteinExistence type="predicted"/>
<evidence type="ECO:0000313" key="1">
    <source>
        <dbReference type="EMBL" id="TGY88727.1"/>
    </source>
</evidence>
<gene>
    <name evidence="1" type="ORF">E5329_25355</name>
</gene>
<protein>
    <submittedName>
        <fullName evidence="1">Radical SAM protein</fullName>
    </submittedName>
</protein>
<organism evidence="1 2">
    <name type="scientific">Petralouisia muris</name>
    <dbReference type="NCBI Taxonomy" id="3032872"/>
    <lineage>
        <taxon>Bacteria</taxon>
        <taxon>Bacillati</taxon>
        <taxon>Bacillota</taxon>
        <taxon>Clostridia</taxon>
        <taxon>Lachnospirales</taxon>
        <taxon>Lachnospiraceae</taxon>
        <taxon>Petralouisia</taxon>
    </lineage>
</organism>